<evidence type="ECO:0000313" key="3">
    <source>
        <dbReference type="EMBL" id="GMK59955.1"/>
    </source>
</evidence>
<organism evidence="3 4">
    <name type="scientific">Cutaneotrichosporon spelunceum</name>
    <dbReference type="NCBI Taxonomy" id="1672016"/>
    <lineage>
        <taxon>Eukaryota</taxon>
        <taxon>Fungi</taxon>
        <taxon>Dikarya</taxon>
        <taxon>Basidiomycota</taxon>
        <taxon>Agaricomycotina</taxon>
        <taxon>Tremellomycetes</taxon>
        <taxon>Trichosporonales</taxon>
        <taxon>Trichosporonaceae</taxon>
        <taxon>Cutaneotrichosporon</taxon>
    </lineage>
</organism>
<dbReference type="CDD" id="cd04333">
    <property type="entry name" value="ProX_deacylase"/>
    <property type="match status" value="1"/>
</dbReference>
<feature type="compositionally biased region" description="Low complexity" evidence="1">
    <location>
        <begin position="1"/>
        <end position="39"/>
    </location>
</feature>
<dbReference type="InterPro" id="IPR036754">
    <property type="entry name" value="YbaK/aa-tRNA-synt-asso_dom_sf"/>
</dbReference>
<evidence type="ECO:0000313" key="4">
    <source>
        <dbReference type="Proteomes" id="UP001222932"/>
    </source>
</evidence>
<feature type="compositionally biased region" description="Polar residues" evidence="1">
    <location>
        <begin position="40"/>
        <end position="51"/>
    </location>
</feature>
<evidence type="ECO:0000259" key="2">
    <source>
        <dbReference type="Pfam" id="PF04073"/>
    </source>
</evidence>
<dbReference type="InterPro" id="IPR007214">
    <property type="entry name" value="YbaK/aa-tRNA-synth-assoc-dom"/>
</dbReference>
<dbReference type="AlphaFoldDB" id="A0AAD3TZY1"/>
<dbReference type="SUPFAM" id="SSF55826">
    <property type="entry name" value="YbaK/ProRS associated domain"/>
    <property type="match status" value="1"/>
</dbReference>
<comment type="caution">
    <text evidence="3">The sequence shown here is derived from an EMBL/GenBank/DDBJ whole genome shotgun (WGS) entry which is preliminary data.</text>
</comment>
<dbReference type="GO" id="GO:0002161">
    <property type="term" value="F:aminoacyl-tRNA deacylase activity"/>
    <property type="evidence" value="ECO:0007669"/>
    <property type="project" value="InterPro"/>
</dbReference>
<protein>
    <recommendedName>
        <fullName evidence="2">YbaK/aminoacyl-tRNA synthetase-associated domain-containing protein</fullName>
    </recommendedName>
</protein>
<dbReference type="Gene3D" id="3.90.960.10">
    <property type="entry name" value="YbaK/aminoacyl-tRNA synthetase-associated domain"/>
    <property type="match status" value="1"/>
</dbReference>
<reference evidence="3" key="1">
    <citation type="journal article" date="2023" name="BMC Genomics">
        <title>Chromosome-level genome assemblies of Cutaneotrichosporon spp. (Trichosporonales, Basidiomycota) reveal imbalanced evolution between nucleotide sequences and chromosome synteny.</title>
        <authorList>
            <person name="Kobayashi Y."/>
            <person name="Kayamori A."/>
            <person name="Aoki K."/>
            <person name="Shiwa Y."/>
            <person name="Matsutani M."/>
            <person name="Fujita N."/>
            <person name="Sugita T."/>
            <person name="Iwasaki W."/>
            <person name="Tanaka N."/>
            <person name="Takashima M."/>
        </authorList>
    </citation>
    <scope>NUCLEOTIDE SEQUENCE</scope>
    <source>
        <strain evidence="3">HIS016</strain>
    </source>
</reference>
<feature type="domain" description="YbaK/aminoacyl-tRNA synthetase-associated" evidence="2">
    <location>
        <begin position="93"/>
        <end position="210"/>
    </location>
</feature>
<feature type="region of interest" description="Disordered" evidence="1">
    <location>
        <begin position="1"/>
        <end position="53"/>
    </location>
</feature>
<sequence length="221" mass="22400">MVSNPAQAPAQAQTTSTTSEPPSSTASTVAPSTASTVPSGTATPTLPSGATTPACEPADVVLAREPVRRVAAALAAAGLDAATVIRVLPVTGNTAVTAAAALDCSTGAIANSLIFTGGDKKPLLVLTSGGHRVDTRALGERLGWSKSAIKRAKPELVKSATGYSIGGVAPVGFPEPIRTIVDEELAKYPESWAAAGHHQAVFSVSFEKLVEMTKGEVMKVD</sequence>
<dbReference type="EMBL" id="BTCM01000009">
    <property type="protein sequence ID" value="GMK59955.1"/>
    <property type="molecule type" value="Genomic_DNA"/>
</dbReference>
<dbReference type="PANTHER" id="PTHR30411:SF1">
    <property type="entry name" value="CYTOPLASMIC PROTEIN"/>
    <property type="match status" value="1"/>
</dbReference>
<accession>A0AAD3TZY1</accession>
<name>A0AAD3TZY1_9TREE</name>
<dbReference type="Proteomes" id="UP001222932">
    <property type="component" value="Unassembled WGS sequence"/>
</dbReference>
<dbReference type="PANTHER" id="PTHR30411">
    <property type="entry name" value="CYTOPLASMIC PROTEIN"/>
    <property type="match status" value="1"/>
</dbReference>
<keyword evidence="4" id="KW-1185">Reference proteome</keyword>
<proteinExistence type="predicted"/>
<dbReference type="Pfam" id="PF04073">
    <property type="entry name" value="tRNA_edit"/>
    <property type="match status" value="1"/>
</dbReference>
<evidence type="ECO:0000256" key="1">
    <source>
        <dbReference type="SAM" id="MobiDB-lite"/>
    </source>
</evidence>
<reference evidence="3" key="2">
    <citation type="submission" date="2023-06" db="EMBL/GenBank/DDBJ databases">
        <authorList>
            <person name="Kobayashi Y."/>
            <person name="Kayamori A."/>
            <person name="Aoki K."/>
            <person name="Shiwa Y."/>
            <person name="Fujita N."/>
            <person name="Sugita T."/>
            <person name="Iwasaki W."/>
            <person name="Tanaka N."/>
            <person name="Takashima M."/>
        </authorList>
    </citation>
    <scope>NUCLEOTIDE SEQUENCE</scope>
    <source>
        <strain evidence="3">HIS016</strain>
    </source>
</reference>
<gene>
    <name evidence="3" type="ORF">CspeluHIS016_0901720</name>
</gene>